<dbReference type="PANTHER" id="PTHR43289:SF6">
    <property type="entry name" value="SERINE_THREONINE-PROTEIN KINASE NEKL-3"/>
    <property type="match status" value="1"/>
</dbReference>
<dbReference type="Gene3D" id="1.10.510.10">
    <property type="entry name" value="Transferase(Phosphotransferase) domain 1"/>
    <property type="match status" value="1"/>
</dbReference>
<reference evidence="9 10" key="1">
    <citation type="submission" date="2023-04" db="EMBL/GenBank/DDBJ databases">
        <title>Luteimonas sp. M1R5S18.</title>
        <authorList>
            <person name="Sun J.-Q."/>
        </authorList>
    </citation>
    <scope>NUCLEOTIDE SEQUENCE [LARGE SCALE GENOMIC DNA]</scope>
    <source>
        <strain evidence="9 10">M1R5S18</strain>
    </source>
</reference>
<keyword evidence="7" id="KW-1133">Transmembrane helix</keyword>
<accession>A0ABT6JH62</accession>
<dbReference type="GO" id="GO:0004674">
    <property type="term" value="F:protein serine/threonine kinase activity"/>
    <property type="evidence" value="ECO:0007669"/>
    <property type="project" value="UniProtKB-EC"/>
</dbReference>
<feature type="domain" description="Protein kinase" evidence="8">
    <location>
        <begin position="46"/>
        <end position="327"/>
    </location>
</feature>
<feature type="binding site" evidence="5">
    <location>
        <position position="76"/>
    </location>
    <ligand>
        <name>ATP</name>
        <dbReference type="ChEBI" id="CHEBI:30616"/>
    </ligand>
</feature>
<dbReference type="EMBL" id="JARXRN010000016">
    <property type="protein sequence ID" value="MDH5829396.1"/>
    <property type="molecule type" value="Genomic_DNA"/>
</dbReference>
<keyword evidence="7" id="KW-0812">Transmembrane</keyword>
<dbReference type="Proteomes" id="UP001156831">
    <property type="component" value="Unassembled WGS sequence"/>
</dbReference>
<feature type="compositionally biased region" description="Basic and acidic residues" evidence="6">
    <location>
        <begin position="12"/>
        <end position="29"/>
    </location>
</feature>
<dbReference type="InterPro" id="IPR017441">
    <property type="entry name" value="Protein_kinase_ATP_BS"/>
</dbReference>
<dbReference type="Pfam" id="PF13374">
    <property type="entry name" value="TPR_10"/>
    <property type="match status" value="1"/>
</dbReference>
<dbReference type="Pfam" id="PF13424">
    <property type="entry name" value="TPR_12"/>
    <property type="match status" value="2"/>
</dbReference>
<evidence type="ECO:0000313" key="10">
    <source>
        <dbReference type="Proteomes" id="UP001156831"/>
    </source>
</evidence>
<evidence type="ECO:0000256" key="4">
    <source>
        <dbReference type="ARBA" id="ARBA00022840"/>
    </source>
</evidence>
<dbReference type="SUPFAM" id="SSF56112">
    <property type="entry name" value="Protein kinase-like (PK-like)"/>
    <property type="match status" value="1"/>
</dbReference>
<keyword evidence="1 9" id="KW-0808">Transferase</keyword>
<evidence type="ECO:0000256" key="1">
    <source>
        <dbReference type="ARBA" id="ARBA00022679"/>
    </source>
</evidence>
<dbReference type="PANTHER" id="PTHR43289">
    <property type="entry name" value="MITOGEN-ACTIVATED PROTEIN KINASE KINASE KINASE 20-RELATED"/>
    <property type="match status" value="1"/>
</dbReference>
<protein>
    <submittedName>
        <fullName evidence="9">Serine/threonine-protein kinase</fullName>
        <ecNumber evidence="9">2.7.11.1</ecNumber>
    </submittedName>
</protein>
<dbReference type="SMART" id="SM00220">
    <property type="entry name" value="S_TKc"/>
    <property type="match status" value="1"/>
</dbReference>
<evidence type="ECO:0000256" key="2">
    <source>
        <dbReference type="ARBA" id="ARBA00022741"/>
    </source>
</evidence>
<feature type="region of interest" description="Disordered" evidence="6">
    <location>
        <begin position="1"/>
        <end position="39"/>
    </location>
</feature>
<evidence type="ECO:0000256" key="6">
    <source>
        <dbReference type="SAM" id="MobiDB-lite"/>
    </source>
</evidence>
<dbReference type="InterPro" id="IPR011990">
    <property type="entry name" value="TPR-like_helical_dom_sf"/>
</dbReference>
<dbReference type="Pfam" id="PF00069">
    <property type="entry name" value="Pkinase"/>
    <property type="match status" value="1"/>
</dbReference>
<keyword evidence="7" id="KW-0472">Membrane</keyword>
<feature type="transmembrane region" description="Helical" evidence="7">
    <location>
        <begin position="354"/>
        <end position="376"/>
    </location>
</feature>
<gene>
    <name evidence="9" type="ORF">QFW80_02530</name>
</gene>
<dbReference type="EC" id="2.7.11.1" evidence="9"/>
<keyword evidence="10" id="KW-1185">Reference proteome</keyword>
<keyword evidence="4 5" id="KW-0067">ATP-binding</keyword>
<dbReference type="RefSeq" id="WP_280599531.1">
    <property type="nucleotide sequence ID" value="NZ_JARXRN010000016.1"/>
</dbReference>
<dbReference type="PROSITE" id="PS00108">
    <property type="entry name" value="PROTEIN_KINASE_ST"/>
    <property type="match status" value="1"/>
</dbReference>
<sequence>MAVGGDAITMSIDERDPDRTELLDTRAPGEPDGAEGLSRGTRLGRYRIEALLGRGGMGEVYRAEQLEPVRRTVALKLLRGRTLDARRKAHFEIERQVLAQMRHPAIAQIHDADTTADGHPFFAMEFIDGAPIIAYCEAHALPLARRLELFILVCEGVQHAHQKGVIHRDLKPGNLLVDEVDGRPRPKIIDFGIATASRLSGAHEIAGTPDYMSPEQAAGDPALLDTRSDVYSLGVVLSELLTGQRPTVAGETVTDRPRSLRLPSAQLDTLGPDEAARVAQARGQRLRAMRRVLRGELDWVVARAMAHDRADRYPSAAALAEDLRRFLAGRPVLAVPASRLYAWRKFALRHRAGMAAAAIAVVALVGGLALSLHGLMQARTQRAIAEQRSAQLERVATFQQSMLEEIDVEAMGLRLGQELRAQVGRSAPEMAERLEQVLAKVSAADLARSLMDTGVLARAEDAIERDFADQPALAADLREASGRVHGAMGLYDSAERAHAAVAEWRMAALGPRDPATLRARLAQAEALRQLSRYDESRAVLASALADADGRPADDETRALIELELTEVQGLQGDLPGAVAARRALLERVRPARGDEDALVLKLKSGLAMQMARSGDLPEARRLLEEVLAGRRRALGDEHDDTVASMSALATAMAMQGDLVPAVELQRTVVAVQGRRLGSEHPDTLGARGNLANMLSDMGRTEEAIGEAAAVAEARRRVLGEAHPMTLRGLLNLASLRARLDDFEGALPLESQVLQARTRLLGADHPDTLFVALNHAMTLTRAGRLQQARALFSDTMPRALEVMGTKHPQYQLAMVAWGNALHDAGDLAGAAGQLRAALALREQFQPAGSHPVVDTAWSLIGVLRETGPSARAEADALQARLVDPLLAADPSNLDPRQQRLREAIAEALADDAGDVAQRR</sequence>
<proteinExistence type="predicted"/>
<dbReference type="InterPro" id="IPR011009">
    <property type="entry name" value="Kinase-like_dom_sf"/>
</dbReference>
<dbReference type="Gene3D" id="1.25.40.10">
    <property type="entry name" value="Tetratricopeptide repeat domain"/>
    <property type="match status" value="3"/>
</dbReference>
<dbReference type="InterPro" id="IPR000719">
    <property type="entry name" value="Prot_kinase_dom"/>
</dbReference>
<dbReference type="Gene3D" id="3.30.200.20">
    <property type="entry name" value="Phosphorylase Kinase, domain 1"/>
    <property type="match status" value="1"/>
</dbReference>
<organism evidence="9 10">
    <name type="scientific">Luteimonas rhizosphaericola</name>
    <dbReference type="NCBI Taxonomy" id="3042024"/>
    <lineage>
        <taxon>Bacteria</taxon>
        <taxon>Pseudomonadati</taxon>
        <taxon>Pseudomonadota</taxon>
        <taxon>Gammaproteobacteria</taxon>
        <taxon>Lysobacterales</taxon>
        <taxon>Lysobacteraceae</taxon>
        <taxon>Luteimonas</taxon>
    </lineage>
</organism>
<evidence type="ECO:0000256" key="5">
    <source>
        <dbReference type="PROSITE-ProRule" id="PRU10141"/>
    </source>
</evidence>
<dbReference type="InterPro" id="IPR008271">
    <property type="entry name" value="Ser/Thr_kinase_AS"/>
</dbReference>
<dbReference type="SUPFAM" id="SSF48452">
    <property type="entry name" value="TPR-like"/>
    <property type="match status" value="2"/>
</dbReference>
<comment type="caution">
    <text evidence="9">The sequence shown here is derived from an EMBL/GenBank/DDBJ whole genome shotgun (WGS) entry which is preliminary data.</text>
</comment>
<keyword evidence="2 5" id="KW-0547">Nucleotide-binding</keyword>
<dbReference type="PROSITE" id="PS50011">
    <property type="entry name" value="PROTEIN_KINASE_DOM"/>
    <property type="match status" value="1"/>
</dbReference>
<keyword evidence="3 9" id="KW-0418">Kinase</keyword>
<evidence type="ECO:0000256" key="7">
    <source>
        <dbReference type="SAM" id="Phobius"/>
    </source>
</evidence>
<evidence type="ECO:0000256" key="3">
    <source>
        <dbReference type="ARBA" id="ARBA00022777"/>
    </source>
</evidence>
<dbReference type="CDD" id="cd14014">
    <property type="entry name" value="STKc_PknB_like"/>
    <property type="match status" value="1"/>
</dbReference>
<evidence type="ECO:0000313" key="9">
    <source>
        <dbReference type="EMBL" id="MDH5829396.1"/>
    </source>
</evidence>
<dbReference type="PROSITE" id="PS00107">
    <property type="entry name" value="PROTEIN_KINASE_ATP"/>
    <property type="match status" value="1"/>
</dbReference>
<name>A0ABT6JH62_9GAMM</name>
<evidence type="ECO:0000259" key="8">
    <source>
        <dbReference type="PROSITE" id="PS50011"/>
    </source>
</evidence>